<dbReference type="CDD" id="cd19946">
    <property type="entry name" value="GlpA-like_Fer2_BFD-like"/>
    <property type="match status" value="1"/>
</dbReference>
<feature type="domain" description="FAD dependent oxidoreductase" evidence="1">
    <location>
        <begin position="4"/>
        <end position="337"/>
    </location>
</feature>
<reference evidence="3 4" key="1">
    <citation type="submission" date="2015-09" db="EMBL/GenBank/DDBJ databases">
        <authorList>
            <consortium name="Pathogen Informatics"/>
        </authorList>
    </citation>
    <scope>NUCLEOTIDE SEQUENCE [LARGE SCALE GENOMIC DNA]</scope>
    <source>
        <strain evidence="3 4">2789STDY5834858</strain>
    </source>
</reference>
<name>A0ABM9US99_SARVE</name>
<evidence type="ECO:0000259" key="2">
    <source>
        <dbReference type="Pfam" id="PF04324"/>
    </source>
</evidence>
<dbReference type="Pfam" id="PF04324">
    <property type="entry name" value="Fer2_BFD"/>
    <property type="match status" value="1"/>
</dbReference>
<dbReference type="Gene3D" id="3.30.9.10">
    <property type="entry name" value="D-Amino Acid Oxidase, subunit A, domain 2"/>
    <property type="match status" value="1"/>
</dbReference>
<gene>
    <name evidence="3" type="ORF">ERS852473_02157</name>
</gene>
<feature type="domain" description="BFD-like [2Fe-2S]-binding" evidence="2">
    <location>
        <begin position="382"/>
        <end position="435"/>
    </location>
</feature>
<dbReference type="InterPro" id="IPR006076">
    <property type="entry name" value="FAD-dep_OxRdtase"/>
</dbReference>
<dbReference type="InterPro" id="IPR007419">
    <property type="entry name" value="BFD-like_2Fe2S-bd_dom"/>
</dbReference>
<dbReference type="EMBL" id="CYZR01000008">
    <property type="protein sequence ID" value="CUO18776.1"/>
    <property type="molecule type" value="Genomic_DNA"/>
</dbReference>
<dbReference type="SUPFAM" id="SSF51905">
    <property type="entry name" value="FAD/NAD(P)-binding domain"/>
    <property type="match status" value="1"/>
</dbReference>
<protein>
    <submittedName>
        <fullName evidence="3">Hydroxyglutarate oxidase</fullName>
    </submittedName>
</protein>
<keyword evidence="4" id="KW-1185">Reference proteome</keyword>
<dbReference type="InterPro" id="IPR041854">
    <property type="entry name" value="BFD-like_2Fe2S-bd_dom_sf"/>
</dbReference>
<dbReference type="PANTHER" id="PTHR42720">
    <property type="entry name" value="GLYCEROL-3-PHOSPHATE DEHYDROGENASE"/>
    <property type="match status" value="1"/>
</dbReference>
<accession>A0ABM9US99</accession>
<dbReference type="RefSeq" id="WP_055260139.1">
    <property type="nucleotide sequence ID" value="NZ_CABIXL010000008.1"/>
</dbReference>
<dbReference type="Pfam" id="PF01266">
    <property type="entry name" value="DAO"/>
    <property type="match status" value="1"/>
</dbReference>
<dbReference type="Gene3D" id="1.10.10.1100">
    <property type="entry name" value="BFD-like [2Fe-2S]-binding domain"/>
    <property type="match status" value="1"/>
</dbReference>
<evidence type="ECO:0000313" key="4">
    <source>
        <dbReference type="Proteomes" id="UP000095488"/>
    </source>
</evidence>
<organism evidence="3 4">
    <name type="scientific">Sarcina ventriculi</name>
    <name type="common">Clostridium ventriculi</name>
    <dbReference type="NCBI Taxonomy" id="1267"/>
    <lineage>
        <taxon>Bacteria</taxon>
        <taxon>Bacillati</taxon>
        <taxon>Bacillota</taxon>
        <taxon>Clostridia</taxon>
        <taxon>Eubacteriales</taxon>
        <taxon>Clostridiaceae</taxon>
        <taxon>Sarcina</taxon>
    </lineage>
</organism>
<sequence>MDYDVLILGGGIIGCAVAYELSKYNLNIAVIEKDFDIADDISFFNTSIVYDGCECKDNLISALEEMGNSMLSSITKKLNVSFKKLPNLTVATDEKSLKVLEERYKRSLDRALTGIKLIDGDEARKINQRLGDDVIKALYSESTAIIKPYDLAIAYGEIAYDNGVVFRLEEIVTDIQSLSNGFRVTTNKNKFKCKFVVNTIPGEKYLLDDIREEDNAGFNLKTYYVVLNNLKNIDKNSILSKIEDKDNSIVFMPSSCNELTIGVNSSTELSKKEVINKVKMIMPDLKRKDVKDVFYDNHHKDIMIIDDSDANKGYIKITGKYYGEVTISPAIATIITETIVEDLKCGENKSFVDKRREFYKFRDLSIEERNELIKLDNRYGKIICMCNQITEGEIVDSIRRPLGARTVEGIKRRTAATFGDCNGAYCISSIIDILARELDKKPTEIVEDSKNSHVLTCRIKEFNEI</sequence>
<dbReference type="Gene3D" id="3.50.50.60">
    <property type="entry name" value="FAD/NAD(P)-binding domain"/>
    <property type="match status" value="1"/>
</dbReference>
<dbReference type="InterPro" id="IPR036188">
    <property type="entry name" value="FAD/NAD-bd_sf"/>
</dbReference>
<dbReference type="InterPro" id="IPR052745">
    <property type="entry name" value="G3P_Oxidase/Oxidoreductase"/>
</dbReference>
<proteinExistence type="predicted"/>
<dbReference type="Proteomes" id="UP000095488">
    <property type="component" value="Unassembled WGS sequence"/>
</dbReference>
<dbReference type="PANTHER" id="PTHR42720:SF1">
    <property type="entry name" value="GLYCEROL 3-PHOSPHATE OXIDASE"/>
    <property type="match status" value="1"/>
</dbReference>
<evidence type="ECO:0000259" key="1">
    <source>
        <dbReference type="Pfam" id="PF01266"/>
    </source>
</evidence>
<evidence type="ECO:0000313" key="3">
    <source>
        <dbReference type="EMBL" id="CUO18776.1"/>
    </source>
</evidence>
<comment type="caution">
    <text evidence="3">The sequence shown here is derived from an EMBL/GenBank/DDBJ whole genome shotgun (WGS) entry which is preliminary data.</text>
</comment>